<evidence type="ECO:0000256" key="1">
    <source>
        <dbReference type="ARBA" id="ARBA00022837"/>
    </source>
</evidence>
<accession>A0A1S3H4C3</accession>
<dbReference type="InterPro" id="IPR002048">
    <property type="entry name" value="EF_hand_dom"/>
</dbReference>
<dbReference type="GeneID" id="106151919"/>
<organism evidence="3 4">
    <name type="scientific">Lingula anatina</name>
    <name type="common">Brachiopod</name>
    <name type="synonym">Lingula unguis</name>
    <dbReference type="NCBI Taxonomy" id="7574"/>
    <lineage>
        <taxon>Eukaryota</taxon>
        <taxon>Metazoa</taxon>
        <taxon>Spiralia</taxon>
        <taxon>Lophotrochozoa</taxon>
        <taxon>Brachiopoda</taxon>
        <taxon>Linguliformea</taxon>
        <taxon>Lingulata</taxon>
        <taxon>Lingulida</taxon>
        <taxon>Linguloidea</taxon>
        <taxon>Lingulidae</taxon>
        <taxon>Lingula</taxon>
    </lineage>
</organism>
<dbReference type="AlphaFoldDB" id="A0A1S3H4C3"/>
<sequence>MSAHRAASYMNLNEKQAKELLKTRVAILEVLASGAPDPDNFKMSEEEFLSKLIAGLNTTFREAAMGIFNCEFDSIDVDGDGVISPKEHKAFFYGWGIPTEYSEDVFKVMDTDGDGFINREEFIEAHADFMFSEDENSRYNDFFGSLD</sequence>
<dbReference type="SMART" id="SM00054">
    <property type="entry name" value="EFh"/>
    <property type="match status" value="2"/>
</dbReference>
<dbReference type="GO" id="GO:0005509">
    <property type="term" value="F:calcium ion binding"/>
    <property type="evidence" value="ECO:0007669"/>
    <property type="project" value="InterPro"/>
</dbReference>
<dbReference type="InParanoid" id="A0A1S3H4C3"/>
<dbReference type="Proteomes" id="UP000085678">
    <property type="component" value="Unplaced"/>
</dbReference>
<dbReference type="InterPro" id="IPR011992">
    <property type="entry name" value="EF-hand-dom_pair"/>
</dbReference>
<keyword evidence="1" id="KW-0106">Calcium</keyword>
<evidence type="ECO:0000313" key="3">
    <source>
        <dbReference type="Proteomes" id="UP000085678"/>
    </source>
</evidence>
<reference evidence="4" key="1">
    <citation type="submission" date="2025-08" db="UniProtKB">
        <authorList>
            <consortium name="RefSeq"/>
        </authorList>
    </citation>
    <scope>IDENTIFICATION</scope>
    <source>
        <tissue evidence="4">Gonads</tissue>
    </source>
</reference>
<dbReference type="OrthoDB" id="6224873at2759"/>
<dbReference type="KEGG" id="lak:106151919"/>
<feature type="domain" description="EF-hand" evidence="2">
    <location>
        <begin position="97"/>
        <end position="132"/>
    </location>
</feature>
<name>A0A1S3H4C3_LINAN</name>
<keyword evidence="3" id="KW-1185">Reference proteome</keyword>
<dbReference type="Pfam" id="PF13499">
    <property type="entry name" value="EF-hand_7"/>
    <property type="match status" value="1"/>
</dbReference>
<dbReference type="RefSeq" id="XP_013380812.1">
    <property type="nucleotide sequence ID" value="XM_013525358.1"/>
</dbReference>
<dbReference type="PROSITE" id="PS50222">
    <property type="entry name" value="EF_HAND_2"/>
    <property type="match status" value="1"/>
</dbReference>
<proteinExistence type="predicted"/>
<dbReference type="SUPFAM" id="SSF47473">
    <property type="entry name" value="EF-hand"/>
    <property type="match status" value="1"/>
</dbReference>
<gene>
    <name evidence="4" type="primary">LOC106151919</name>
</gene>
<protein>
    <submittedName>
        <fullName evidence="4">Sarcoplasmic calcium-binding protein-like</fullName>
    </submittedName>
</protein>
<evidence type="ECO:0000259" key="2">
    <source>
        <dbReference type="PROSITE" id="PS50222"/>
    </source>
</evidence>
<dbReference type="InterPro" id="IPR018247">
    <property type="entry name" value="EF_Hand_1_Ca_BS"/>
</dbReference>
<evidence type="ECO:0000313" key="4">
    <source>
        <dbReference type="RefSeq" id="XP_013380812.1"/>
    </source>
</evidence>
<dbReference type="Gene3D" id="1.10.238.10">
    <property type="entry name" value="EF-hand"/>
    <property type="match status" value="1"/>
</dbReference>
<dbReference type="PROSITE" id="PS00018">
    <property type="entry name" value="EF_HAND_1"/>
    <property type="match status" value="1"/>
</dbReference>